<dbReference type="Proteomes" id="UP000265520">
    <property type="component" value="Unassembled WGS sequence"/>
</dbReference>
<reference evidence="2 3" key="1">
    <citation type="journal article" date="2018" name="Front. Plant Sci.">
        <title>Red Clover (Trifolium pratense) and Zigzag Clover (T. medium) - A Picture of Genomic Similarities and Differences.</title>
        <authorList>
            <person name="Dluhosova J."/>
            <person name="Istvanek J."/>
            <person name="Nedelnik J."/>
            <person name="Repkova J."/>
        </authorList>
    </citation>
    <scope>NUCLEOTIDE SEQUENCE [LARGE SCALE GENOMIC DNA]</scope>
    <source>
        <strain evidence="3">cv. 10/8</strain>
        <tissue evidence="2">Leaf</tissue>
    </source>
</reference>
<feature type="non-terminal residue" evidence="2">
    <location>
        <position position="40"/>
    </location>
</feature>
<dbReference type="EMBL" id="LXQA011159539">
    <property type="protein sequence ID" value="MCI87177.1"/>
    <property type="molecule type" value="Genomic_DNA"/>
</dbReference>
<evidence type="ECO:0000313" key="2">
    <source>
        <dbReference type="EMBL" id="MCI87177.1"/>
    </source>
</evidence>
<name>A0A392VGZ7_9FABA</name>
<feature type="compositionally biased region" description="Low complexity" evidence="1">
    <location>
        <begin position="28"/>
        <end position="40"/>
    </location>
</feature>
<comment type="caution">
    <text evidence="2">The sequence shown here is derived from an EMBL/GenBank/DDBJ whole genome shotgun (WGS) entry which is preliminary data.</text>
</comment>
<dbReference type="AlphaFoldDB" id="A0A392VGZ7"/>
<evidence type="ECO:0000256" key="1">
    <source>
        <dbReference type="SAM" id="MobiDB-lite"/>
    </source>
</evidence>
<keyword evidence="3" id="KW-1185">Reference proteome</keyword>
<feature type="region of interest" description="Disordered" evidence="1">
    <location>
        <begin position="1"/>
        <end position="40"/>
    </location>
</feature>
<proteinExistence type="predicted"/>
<protein>
    <submittedName>
        <fullName evidence="2">Uncharacterized protein</fullName>
    </submittedName>
</protein>
<organism evidence="2 3">
    <name type="scientific">Trifolium medium</name>
    <dbReference type="NCBI Taxonomy" id="97028"/>
    <lineage>
        <taxon>Eukaryota</taxon>
        <taxon>Viridiplantae</taxon>
        <taxon>Streptophyta</taxon>
        <taxon>Embryophyta</taxon>
        <taxon>Tracheophyta</taxon>
        <taxon>Spermatophyta</taxon>
        <taxon>Magnoliopsida</taxon>
        <taxon>eudicotyledons</taxon>
        <taxon>Gunneridae</taxon>
        <taxon>Pentapetalae</taxon>
        <taxon>rosids</taxon>
        <taxon>fabids</taxon>
        <taxon>Fabales</taxon>
        <taxon>Fabaceae</taxon>
        <taxon>Papilionoideae</taxon>
        <taxon>50 kb inversion clade</taxon>
        <taxon>NPAAA clade</taxon>
        <taxon>Hologalegina</taxon>
        <taxon>IRL clade</taxon>
        <taxon>Trifolieae</taxon>
        <taxon>Trifolium</taxon>
    </lineage>
</organism>
<sequence length="40" mass="4460">MRGTSSGELQFDPEIEKTTKANRKAVRQAKQAARLATLEQ</sequence>
<accession>A0A392VGZ7</accession>
<evidence type="ECO:0000313" key="3">
    <source>
        <dbReference type="Proteomes" id="UP000265520"/>
    </source>
</evidence>